<dbReference type="PRINTS" id="PR00364">
    <property type="entry name" value="DISEASERSIST"/>
</dbReference>
<dbReference type="InterPro" id="IPR050905">
    <property type="entry name" value="Plant_NBS-LRR"/>
</dbReference>
<dbReference type="InterPro" id="IPR002182">
    <property type="entry name" value="NB-ARC"/>
</dbReference>
<dbReference type="Gene3D" id="3.80.10.10">
    <property type="entry name" value="Ribonuclease Inhibitor"/>
    <property type="match status" value="2"/>
</dbReference>
<keyword evidence="6" id="KW-0067">ATP-binding</keyword>
<dbReference type="Gene3D" id="3.40.50.300">
    <property type="entry name" value="P-loop containing nucleotide triphosphate hydrolases"/>
    <property type="match status" value="1"/>
</dbReference>
<dbReference type="InterPro" id="IPR042197">
    <property type="entry name" value="Apaf_helical"/>
</dbReference>
<dbReference type="Proteomes" id="UP001187192">
    <property type="component" value="Unassembled WGS sequence"/>
</dbReference>
<keyword evidence="4" id="KW-0547">Nucleotide-binding</keyword>
<dbReference type="Pfam" id="PF00931">
    <property type="entry name" value="NB-ARC"/>
    <property type="match status" value="1"/>
</dbReference>
<dbReference type="InterPro" id="IPR058922">
    <property type="entry name" value="WHD_DRP"/>
</dbReference>
<dbReference type="FunFam" id="1.10.8.430:FF:000003">
    <property type="entry name" value="Probable disease resistance protein At5g66910"/>
    <property type="match status" value="1"/>
</dbReference>
<keyword evidence="3" id="KW-0677">Repeat</keyword>
<dbReference type="AlphaFoldDB" id="A0AA88AIX1"/>
<proteinExistence type="inferred from homology"/>
<evidence type="ECO:0000256" key="5">
    <source>
        <dbReference type="ARBA" id="ARBA00022821"/>
    </source>
</evidence>
<dbReference type="Gene3D" id="1.10.8.430">
    <property type="entry name" value="Helical domain of apoptotic protease-activating factors"/>
    <property type="match status" value="1"/>
</dbReference>
<dbReference type="Pfam" id="PF23559">
    <property type="entry name" value="WHD_DRP"/>
    <property type="match status" value="1"/>
</dbReference>
<dbReference type="PANTHER" id="PTHR33463:SF204">
    <property type="entry name" value="NB-ARC DOMAIN-CONTAINING PROTEIN"/>
    <property type="match status" value="1"/>
</dbReference>
<dbReference type="Gene3D" id="1.10.10.10">
    <property type="entry name" value="Winged helix-like DNA-binding domain superfamily/Winged helix DNA-binding domain"/>
    <property type="match status" value="1"/>
</dbReference>
<dbReference type="PANTHER" id="PTHR33463">
    <property type="entry name" value="NB-ARC DOMAIN-CONTAINING PROTEIN-RELATED"/>
    <property type="match status" value="1"/>
</dbReference>
<evidence type="ECO:0000256" key="1">
    <source>
        <dbReference type="ARBA" id="ARBA00008894"/>
    </source>
</evidence>
<dbReference type="SUPFAM" id="SSF52540">
    <property type="entry name" value="P-loop containing nucleoside triphosphate hydrolases"/>
    <property type="match status" value="1"/>
</dbReference>
<evidence type="ECO:0000256" key="6">
    <source>
        <dbReference type="ARBA" id="ARBA00022840"/>
    </source>
</evidence>
<dbReference type="GO" id="GO:0005524">
    <property type="term" value="F:ATP binding"/>
    <property type="evidence" value="ECO:0007669"/>
    <property type="project" value="UniProtKB-KW"/>
</dbReference>
<reference evidence="9" key="1">
    <citation type="submission" date="2023-07" db="EMBL/GenBank/DDBJ databases">
        <title>draft genome sequence of fig (Ficus carica).</title>
        <authorList>
            <person name="Takahashi T."/>
            <person name="Nishimura K."/>
        </authorList>
    </citation>
    <scope>NUCLEOTIDE SEQUENCE</scope>
</reference>
<sequence>MDAGILVSSISSLVCCIYNSIARKISPALNVDKQIATLATELDELKEIRNDVKTQVEKAEVEGSTSTSQVRGWLQRVESAEDRASLMLTKDSERRKRSACCTLSRPSVYKAGKRVDKMLGEIRELKSKGFDLEKIVSNGLTSRSVEEIPSRPTVGLDVMLGQVYKHLEEDGVGVIGIYGMGGVGKTTLLKIINNGFLTKSHHFDVVIWVGVSRDFAADKIQQAIEERLGLSSEGNEATKRRASKIQRALKGKNFLLLLDDVWEEVGFEKVGIPFPDKQNKCKVVFTTRSEDVCTDMAADRKLKVEFLGEEDSWLLFCSKVGARELKDWESIETHARKIVKRCGGLPLALITIGRAMANKKSEPEWRNATEVLSKSPAEIRGMDDVFTLLYFSYERLKDDTRKTCFLYCSLFPEDFSIEKEQLVEYWIGEGFLESTDGRDVHSEGYAVIGDLEVACLLETGEEKTQVKMHDVVRSFSLWIASKYESKKKFLVQASSGLIEAPKVEDWQEYQRISLLDNGITMLSQIPKCPNLSTLLLQWNNGLNKISSGFFQFMSALKVLDLSLTSLREIPESIGYLVELQHLDLSGTKLSTLPKELGNLGKLKHLDLQRTHSLKNIPREAISGLCQLRVLNLYYSYTQWQAHNSSSDENGQVIGFEDLECLRQLAGLGISVIGSATLKKLSGLNSLLRCIQFLYIKECEGLFHLAIPLSTSGVLRRLSIYNCCDLEYLEIGVDISDNNNQLRSLEVLALHELPNLTTVWRNPVTRASLQNLRYVNIWHCHKLKNVSWVVNLPRLEVIYLFYCKEMEELVSGNERVEEAFPSLRTLSIRDLPKLRSICQWALSFPSLERLAVIDCPRLKKLPIKANDNGPNTPTLYGSKEWWDGLEWDEPTTNSALLPHFIATA</sequence>
<dbReference type="InterPro" id="IPR036388">
    <property type="entry name" value="WH-like_DNA-bd_sf"/>
</dbReference>
<evidence type="ECO:0000256" key="3">
    <source>
        <dbReference type="ARBA" id="ARBA00022737"/>
    </source>
</evidence>
<keyword evidence="10" id="KW-1185">Reference proteome</keyword>
<feature type="coiled-coil region" evidence="7">
    <location>
        <begin position="35"/>
        <end position="62"/>
    </location>
</feature>
<dbReference type="InterPro" id="IPR055414">
    <property type="entry name" value="LRR_R13L4/SHOC2-like"/>
</dbReference>
<comment type="caution">
    <text evidence="9">The sequence shown here is derived from an EMBL/GenBank/DDBJ whole genome shotgun (WGS) entry which is preliminary data.</text>
</comment>
<name>A0AA88AIX1_FICCA</name>
<evidence type="ECO:0000256" key="2">
    <source>
        <dbReference type="ARBA" id="ARBA00022614"/>
    </source>
</evidence>
<dbReference type="Gramene" id="FCD_00010726-RA">
    <property type="protein sequence ID" value="FCD_00010726-RA:cds"/>
    <property type="gene ID" value="FCD_00010726"/>
</dbReference>
<dbReference type="InterPro" id="IPR032675">
    <property type="entry name" value="LRR_dom_sf"/>
</dbReference>
<accession>A0AA88AIX1</accession>
<dbReference type="FunFam" id="3.40.50.300:FF:001091">
    <property type="entry name" value="Probable disease resistance protein At1g61300"/>
    <property type="match status" value="1"/>
</dbReference>
<dbReference type="EMBL" id="BTGU01000044">
    <property type="protein sequence ID" value="GMN53075.1"/>
    <property type="molecule type" value="Genomic_DNA"/>
</dbReference>
<dbReference type="GO" id="GO:0043531">
    <property type="term" value="F:ADP binding"/>
    <property type="evidence" value="ECO:0007669"/>
    <property type="project" value="InterPro"/>
</dbReference>
<keyword evidence="5" id="KW-0611">Plant defense</keyword>
<keyword evidence="7" id="KW-0175">Coiled coil</keyword>
<protein>
    <recommendedName>
        <fullName evidence="8">AAA+ ATPase domain-containing protein</fullName>
    </recommendedName>
</protein>
<dbReference type="FunFam" id="1.10.10.10:FF:000322">
    <property type="entry name" value="Probable disease resistance protein At1g63360"/>
    <property type="match status" value="1"/>
</dbReference>
<dbReference type="InterPro" id="IPR027417">
    <property type="entry name" value="P-loop_NTPase"/>
</dbReference>
<dbReference type="Pfam" id="PF23598">
    <property type="entry name" value="LRR_14"/>
    <property type="match status" value="1"/>
</dbReference>
<organism evidence="9 10">
    <name type="scientific">Ficus carica</name>
    <name type="common">Common fig</name>
    <dbReference type="NCBI Taxonomy" id="3494"/>
    <lineage>
        <taxon>Eukaryota</taxon>
        <taxon>Viridiplantae</taxon>
        <taxon>Streptophyta</taxon>
        <taxon>Embryophyta</taxon>
        <taxon>Tracheophyta</taxon>
        <taxon>Spermatophyta</taxon>
        <taxon>Magnoliopsida</taxon>
        <taxon>eudicotyledons</taxon>
        <taxon>Gunneridae</taxon>
        <taxon>Pentapetalae</taxon>
        <taxon>rosids</taxon>
        <taxon>fabids</taxon>
        <taxon>Rosales</taxon>
        <taxon>Moraceae</taxon>
        <taxon>Ficeae</taxon>
        <taxon>Ficus</taxon>
    </lineage>
</organism>
<evidence type="ECO:0000313" key="9">
    <source>
        <dbReference type="EMBL" id="GMN53075.1"/>
    </source>
</evidence>
<evidence type="ECO:0000259" key="8">
    <source>
        <dbReference type="SMART" id="SM00382"/>
    </source>
</evidence>
<dbReference type="InterPro" id="IPR003591">
    <property type="entry name" value="Leu-rich_rpt_typical-subtyp"/>
</dbReference>
<dbReference type="SMART" id="SM00382">
    <property type="entry name" value="AAA"/>
    <property type="match status" value="1"/>
</dbReference>
<evidence type="ECO:0000256" key="7">
    <source>
        <dbReference type="SAM" id="Coils"/>
    </source>
</evidence>
<dbReference type="SUPFAM" id="SSF52058">
    <property type="entry name" value="L domain-like"/>
    <property type="match status" value="1"/>
</dbReference>
<dbReference type="InterPro" id="IPR003593">
    <property type="entry name" value="AAA+_ATPase"/>
</dbReference>
<gene>
    <name evidence="9" type="ORF">TIFTF001_022223</name>
</gene>
<dbReference type="GO" id="GO:0006952">
    <property type="term" value="P:defense response"/>
    <property type="evidence" value="ECO:0007669"/>
    <property type="project" value="UniProtKB-KW"/>
</dbReference>
<keyword evidence="2" id="KW-0433">Leucine-rich repeat</keyword>
<evidence type="ECO:0000313" key="10">
    <source>
        <dbReference type="Proteomes" id="UP001187192"/>
    </source>
</evidence>
<dbReference type="SMART" id="SM00369">
    <property type="entry name" value="LRR_TYP"/>
    <property type="match status" value="3"/>
</dbReference>
<feature type="domain" description="AAA+ ATPase" evidence="8">
    <location>
        <begin position="171"/>
        <end position="308"/>
    </location>
</feature>
<evidence type="ECO:0000256" key="4">
    <source>
        <dbReference type="ARBA" id="ARBA00022741"/>
    </source>
</evidence>
<comment type="similarity">
    <text evidence="1">Belongs to the disease resistance NB-LRR family.</text>
</comment>